<dbReference type="Proteomes" id="UP001305414">
    <property type="component" value="Unassembled WGS sequence"/>
</dbReference>
<protein>
    <submittedName>
        <fullName evidence="2">Uncharacterized protein</fullName>
    </submittedName>
</protein>
<comment type="caution">
    <text evidence="2">The sequence shown here is derived from an EMBL/GenBank/DDBJ whole genome shotgun (WGS) entry which is preliminary data.</text>
</comment>
<keyword evidence="3" id="KW-1185">Reference proteome</keyword>
<evidence type="ECO:0000313" key="2">
    <source>
        <dbReference type="EMBL" id="KAK5633786.1"/>
    </source>
</evidence>
<proteinExistence type="predicted"/>
<evidence type="ECO:0000256" key="1">
    <source>
        <dbReference type="SAM" id="MobiDB-lite"/>
    </source>
</evidence>
<dbReference type="AlphaFoldDB" id="A0AAN7ZC00"/>
<reference evidence="2 3" key="1">
    <citation type="submission" date="2023-10" db="EMBL/GenBank/DDBJ databases">
        <title>Draft genome sequence of Xylaria bambusicola isolate GMP-LS, the root and basal stem rot pathogen of sugarcane in Indonesia.</title>
        <authorList>
            <person name="Selvaraj P."/>
            <person name="Muralishankar V."/>
            <person name="Muruganantham S."/>
            <person name="Sp S."/>
            <person name="Haryani S."/>
            <person name="Lau K.J.X."/>
            <person name="Naqvi N.I."/>
        </authorList>
    </citation>
    <scope>NUCLEOTIDE SEQUENCE [LARGE SCALE GENOMIC DNA]</scope>
    <source>
        <strain evidence="2">GMP-LS</strain>
    </source>
</reference>
<dbReference type="EMBL" id="JAWHQM010000035">
    <property type="protein sequence ID" value="KAK5633786.1"/>
    <property type="molecule type" value="Genomic_DNA"/>
</dbReference>
<feature type="region of interest" description="Disordered" evidence="1">
    <location>
        <begin position="35"/>
        <end position="55"/>
    </location>
</feature>
<gene>
    <name evidence="2" type="ORF">RRF57_009499</name>
</gene>
<evidence type="ECO:0000313" key="3">
    <source>
        <dbReference type="Proteomes" id="UP001305414"/>
    </source>
</evidence>
<name>A0AAN7ZC00_9PEZI</name>
<organism evidence="2 3">
    <name type="scientific">Xylaria bambusicola</name>
    <dbReference type="NCBI Taxonomy" id="326684"/>
    <lineage>
        <taxon>Eukaryota</taxon>
        <taxon>Fungi</taxon>
        <taxon>Dikarya</taxon>
        <taxon>Ascomycota</taxon>
        <taxon>Pezizomycotina</taxon>
        <taxon>Sordariomycetes</taxon>
        <taxon>Xylariomycetidae</taxon>
        <taxon>Xylariales</taxon>
        <taxon>Xylariaceae</taxon>
        <taxon>Xylaria</taxon>
    </lineage>
</organism>
<accession>A0AAN7ZC00</accession>
<sequence length="81" mass="8530">MAFERNLAFLDKRLADASIGAAQFLMGNVGVGLRQEQSPDNEYGRGPGGEPVEWSPAIGRCVHEGASKGGSKKVTQSVALL</sequence>